<keyword evidence="2" id="KW-1185">Reference proteome</keyword>
<name>A0A1B0D2K1_PHLPP</name>
<dbReference type="InterPro" id="IPR000195">
    <property type="entry name" value="Rab-GAP-TBC_dom"/>
</dbReference>
<accession>A0A1B0D2K1</accession>
<protein>
    <submittedName>
        <fullName evidence="1">Uncharacterized protein</fullName>
    </submittedName>
</protein>
<dbReference type="Gene3D" id="1.10.472.80">
    <property type="entry name" value="Ypt/Rab-GAP domain of gyp1p, domain 3"/>
    <property type="match status" value="1"/>
</dbReference>
<dbReference type="EnsemblMetazoa" id="PPAI001574-RA">
    <property type="protein sequence ID" value="PPAI001574-PA"/>
    <property type="gene ID" value="PPAI001574"/>
</dbReference>
<dbReference type="VEuPathDB" id="VectorBase:PPAI001574"/>
<reference evidence="1" key="1">
    <citation type="submission" date="2022-08" db="UniProtKB">
        <authorList>
            <consortium name="EnsemblMetazoa"/>
        </authorList>
    </citation>
    <scope>IDENTIFICATION</scope>
    <source>
        <strain evidence="1">Israel</strain>
    </source>
</reference>
<dbReference type="InterPro" id="IPR035969">
    <property type="entry name" value="Rab-GAP_TBC_sf"/>
</dbReference>
<proteinExistence type="predicted"/>
<dbReference type="SUPFAM" id="SSF47923">
    <property type="entry name" value="Ypt/Rab-GAP domain of gyp1p"/>
    <property type="match status" value="1"/>
</dbReference>
<dbReference type="VEuPathDB" id="VectorBase:PPAPM1_000889"/>
<dbReference type="Pfam" id="PF00566">
    <property type="entry name" value="RabGAP-TBC"/>
    <property type="match status" value="1"/>
</dbReference>
<dbReference type="EMBL" id="AJVK01022901">
    <property type="status" value="NOT_ANNOTATED_CDS"/>
    <property type="molecule type" value="Genomic_DNA"/>
</dbReference>
<dbReference type="Proteomes" id="UP000092462">
    <property type="component" value="Unassembled WGS sequence"/>
</dbReference>
<evidence type="ECO:0000313" key="2">
    <source>
        <dbReference type="Proteomes" id="UP000092462"/>
    </source>
</evidence>
<sequence>MIKLEVPLSILAIRWFRVLYGREFSFMDVLILWDAIFASGNDLELIPYVAATILISVRDVILTADYSTVINTLMKYPNPVDIGLMVKYSLHMMRPEKYLRPSGVFIYVPPRYIKQISLDTPRSLNLVKNNVFLGRTRRESDRIERYRTSSLSRIHTSDYLHNLAVMNVMTDTNLDYHDSEVVEGYLENDPTVLRLELQHAYSIMNITKCKLLKYATVLKQHAPGHGAHEYYRVLDGIEELCALLETRHTSPMNIRQPPVEPAFEANESGHMRLHDLHPPNTLPLARRRKPKMPERTESARNLRRLDVDRSFEVVPAEETITFRDDSGSYERPNTIMSRKAAKIIGDRKSLEMRVMQRHGGISGDEESTSSQKIVPHPEKIKRPPNTNP</sequence>
<dbReference type="PROSITE" id="PS50086">
    <property type="entry name" value="TBC_RABGAP"/>
    <property type="match status" value="1"/>
</dbReference>
<evidence type="ECO:0000313" key="1">
    <source>
        <dbReference type="EnsemblMetazoa" id="PPAI001574-PA"/>
    </source>
</evidence>
<organism evidence="1 2">
    <name type="scientific">Phlebotomus papatasi</name>
    <name type="common">Sandfly</name>
    <dbReference type="NCBI Taxonomy" id="29031"/>
    <lineage>
        <taxon>Eukaryota</taxon>
        <taxon>Metazoa</taxon>
        <taxon>Ecdysozoa</taxon>
        <taxon>Arthropoda</taxon>
        <taxon>Hexapoda</taxon>
        <taxon>Insecta</taxon>
        <taxon>Pterygota</taxon>
        <taxon>Neoptera</taxon>
        <taxon>Endopterygota</taxon>
        <taxon>Diptera</taxon>
        <taxon>Nematocera</taxon>
        <taxon>Psychodoidea</taxon>
        <taxon>Psychodidae</taxon>
        <taxon>Phlebotomus</taxon>
        <taxon>Phlebotomus</taxon>
    </lineage>
</organism>
<dbReference type="AlphaFoldDB" id="A0A1B0D2K1"/>